<dbReference type="RefSeq" id="WP_344990213.1">
    <property type="nucleotide sequence ID" value="NZ_BAAAXV010000005.1"/>
</dbReference>
<keyword evidence="2" id="KW-0812">Transmembrane</keyword>
<proteinExistence type="predicted"/>
<comment type="caution">
    <text evidence="3">The sequence shown here is derived from an EMBL/GenBank/DDBJ whole genome shotgun (WGS) entry which is preliminary data.</text>
</comment>
<accession>A0ABV5SDA2</accession>
<feature type="transmembrane region" description="Helical" evidence="2">
    <location>
        <begin position="422"/>
        <end position="439"/>
    </location>
</feature>
<reference evidence="3 4" key="1">
    <citation type="submission" date="2024-09" db="EMBL/GenBank/DDBJ databases">
        <authorList>
            <person name="Sun Q."/>
            <person name="Mori K."/>
        </authorList>
    </citation>
    <scope>NUCLEOTIDE SEQUENCE [LARGE SCALE GENOMIC DNA]</scope>
    <source>
        <strain evidence="3 4">JCM 3143</strain>
    </source>
</reference>
<keyword evidence="2" id="KW-0472">Membrane</keyword>
<feature type="transmembrane region" description="Helical" evidence="2">
    <location>
        <begin position="287"/>
        <end position="311"/>
    </location>
</feature>
<dbReference type="EMBL" id="JBHMBW010000062">
    <property type="protein sequence ID" value="MFB9629662.1"/>
    <property type="molecule type" value="Genomic_DNA"/>
</dbReference>
<evidence type="ECO:0000256" key="2">
    <source>
        <dbReference type="SAM" id="Phobius"/>
    </source>
</evidence>
<protein>
    <submittedName>
        <fullName evidence="3">Uncharacterized protein</fullName>
    </submittedName>
</protein>
<organism evidence="3 4">
    <name type="scientific">Nonomuraea helvata</name>
    <dbReference type="NCBI Taxonomy" id="37484"/>
    <lineage>
        <taxon>Bacteria</taxon>
        <taxon>Bacillati</taxon>
        <taxon>Actinomycetota</taxon>
        <taxon>Actinomycetes</taxon>
        <taxon>Streptosporangiales</taxon>
        <taxon>Streptosporangiaceae</taxon>
        <taxon>Nonomuraea</taxon>
    </lineage>
</organism>
<evidence type="ECO:0000256" key="1">
    <source>
        <dbReference type="SAM" id="MobiDB-lite"/>
    </source>
</evidence>
<feature type="transmembrane region" description="Helical" evidence="2">
    <location>
        <begin position="92"/>
        <end position="111"/>
    </location>
</feature>
<evidence type="ECO:0000313" key="3">
    <source>
        <dbReference type="EMBL" id="MFB9629662.1"/>
    </source>
</evidence>
<evidence type="ECO:0000313" key="4">
    <source>
        <dbReference type="Proteomes" id="UP001589532"/>
    </source>
</evidence>
<keyword evidence="4" id="KW-1185">Reference proteome</keyword>
<gene>
    <name evidence="3" type="ORF">ACFFSA_41875</name>
</gene>
<feature type="transmembrane region" description="Helical" evidence="2">
    <location>
        <begin position="52"/>
        <end position="72"/>
    </location>
</feature>
<feature type="transmembrane region" description="Helical" evidence="2">
    <location>
        <begin position="360"/>
        <end position="382"/>
    </location>
</feature>
<name>A0ABV5SDA2_9ACTN</name>
<feature type="transmembrane region" description="Helical" evidence="2">
    <location>
        <begin position="331"/>
        <end position="353"/>
    </location>
</feature>
<feature type="transmembrane region" description="Helical" evidence="2">
    <location>
        <begin position="123"/>
        <end position="140"/>
    </location>
</feature>
<feature type="transmembrane region" description="Helical" evidence="2">
    <location>
        <begin position="147"/>
        <end position="165"/>
    </location>
</feature>
<sequence length="765" mass="83134">MRRYRFGRIAALLATGYALVAVAFGVIALATGDPALLRQLVVGYWEPDLMPFTWWLEIVLVVGGILQGWAYWQVLRGRLAGEPPAGGRRVRLLRAALYLDVASALLVQLPIPYQWWLGLPGELLHIAVVWLFFLVLAGVLPRWLRIVALVAGLFDAVVTVADTVADALGRYDFMAPLWRLPLVDAIPLVWLVPVLAGQVRDPRWSRATVVAGAVSAAVSLSLPRSSMYVSIGGGLDPRTVVHAIVGVLGVFWTVWAARSAHELGGPPQAVPPSPLPATRAARRPWPLAAVAVVLPLLPAAVNLAGGMPVWTGPRGVVEHLFSEYLSQPVKLLWVGVDLLVGVGAPAVLILVAVVRRTRRLLRVTMAALVITAAAGAASALTARPERDLDLFPDMVKSRLSLYPPGLFDTDESGRVLFGLSPLWYSAALAASAFVLFLLYAAPPAARMRHHVLVAALATSVTLCFLPAADHSRGPVTTAADCSPQESWQRPQAAEPQPRTGTRAFICSVRESRALAFADTTPDQVLLAHGRRLCGAYTRNDPAELARVKAVEKVDVRGLEGVLAPICPPADVAVQAAQDEDDREYEEWQAEEQRKCDATPRHRPRIRPAKAIRLKEPEWPEAGLELYEETEGSDPADDGVYGAAPADGLVSVGPSHLMVDTHSDFHVCVTLETYGRRPPVETKGWDHVVEVGYESPGGQMVFMDGLSGTELPDLSLNGRKGHYRIRVHFAWFPWEGEKYGTQRLLIMAYPGEGDKIITYRKPAKPG</sequence>
<feature type="transmembrane region" description="Helical" evidence="2">
    <location>
        <begin position="451"/>
        <end position="468"/>
    </location>
</feature>
<feature type="transmembrane region" description="Helical" evidence="2">
    <location>
        <begin position="177"/>
        <end position="196"/>
    </location>
</feature>
<dbReference type="Proteomes" id="UP001589532">
    <property type="component" value="Unassembled WGS sequence"/>
</dbReference>
<feature type="region of interest" description="Disordered" evidence="1">
    <location>
        <begin position="475"/>
        <end position="499"/>
    </location>
</feature>
<feature type="transmembrane region" description="Helical" evidence="2">
    <location>
        <begin position="12"/>
        <end position="32"/>
    </location>
</feature>
<keyword evidence="2" id="KW-1133">Transmembrane helix</keyword>